<organism evidence="11 12">
    <name type="scientific">Nonomuraea roseola</name>
    <dbReference type="NCBI Taxonomy" id="46179"/>
    <lineage>
        <taxon>Bacteria</taxon>
        <taxon>Bacillati</taxon>
        <taxon>Actinomycetota</taxon>
        <taxon>Actinomycetes</taxon>
        <taxon>Streptosporangiales</taxon>
        <taxon>Streptosporangiaceae</taxon>
        <taxon>Nonomuraea</taxon>
    </lineage>
</organism>
<dbReference type="PROSITE" id="PS51296">
    <property type="entry name" value="RIESKE"/>
    <property type="match status" value="1"/>
</dbReference>
<dbReference type="InterPro" id="IPR036922">
    <property type="entry name" value="Rieske_2Fe-2S_sf"/>
</dbReference>
<sequence>MRDDLKSRRTVIAGVGAGGMAVMLAACGGDGEAVTSAAPQASAGSAAPSASASASASASGDTGGAAALTTKAEVPVGGGTIFKEQKVVVTQPVAGEFKCFSALCTHKGCPVASVGNGTIDCPCHGSKFSIEDGSVKDGPATKPLPEVPFKIDGESISLG</sequence>
<dbReference type="EMBL" id="JBHMCE010000017">
    <property type="protein sequence ID" value="MFB9533272.1"/>
    <property type="molecule type" value="Genomic_DNA"/>
</dbReference>
<evidence type="ECO:0000256" key="1">
    <source>
        <dbReference type="ARBA" id="ARBA00002494"/>
    </source>
</evidence>
<evidence type="ECO:0000256" key="6">
    <source>
        <dbReference type="ARBA" id="ARBA00023014"/>
    </source>
</evidence>
<dbReference type="Proteomes" id="UP001589646">
    <property type="component" value="Unassembled WGS sequence"/>
</dbReference>
<dbReference type="RefSeq" id="WP_346122453.1">
    <property type="nucleotide sequence ID" value="NZ_BAAAXC010000013.1"/>
</dbReference>
<evidence type="ECO:0000256" key="7">
    <source>
        <dbReference type="ARBA" id="ARBA00023157"/>
    </source>
</evidence>
<dbReference type="InterPro" id="IPR005805">
    <property type="entry name" value="Rieske_Fe-S_prot_C"/>
</dbReference>
<evidence type="ECO:0000313" key="12">
    <source>
        <dbReference type="Proteomes" id="UP001589646"/>
    </source>
</evidence>
<keyword evidence="5" id="KW-0408">Iron</keyword>
<reference evidence="11 12" key="1">
    <citation type="submission" date="2024-09" db="EMBL/GenBank/DDBJ databases">
        <authorList>
            <person name="Sun Q."/>
            <person name="Mori K."/>
        </authorList>
    </citation>
    <scope>NUCLEOTIDE SEQUENCE [LARGE SCALE GENOMIC DNA]</scope>
    <source>
        <strain evidence="11 12">JCM 3323</strain>
    </source>
</reference>
<evidence type="ECO:0000256" key="2">
    <source>
        <dbReference type="ARBA" id="ARBA00015816"/>
    </source>
</evidence>
<evidence type="ECO:0000256" key="5">
    <source>
        <dbReference type="ARBA" id="ARBA00023004"/>
    </source>
</evidence>
<dbReference type="InterPro" id="IPR006311">
    <property type="entry name" value="TAT_signal"/>
</dbReference>
<dbReference type="PRINTS" id="PR00162">
    <property type="entry name" value="RIESKE"/>
</dbReference>
<protein>
    <recommendedName>
        <fullName evidence="2">Cytochrome bc1 complex Rieske iron-sulfur subunit</fullName>
    </recommendedName>
    <alternativeName>
        <fullName evidence="8">Cytochrome bc1 reductase complex subunit QcrA</fullName>
    </alternativeName>
</protein>
<proteinExistence type="predicted"/>
<evidence type="ECO:0000256" key="4">
    <source>
        <dbReference type="ARBA" id="ARBA00022723"/>
    </source>
</evidence>
<dbReference type="Pfam" id="PF00355">
    <property type="entry name" value="Rieske"/>
    <property type="match status" value="1"/>
</dbReference>
<keyword evidence="4" id="KW-0479">Metal-binding</keyword>
<comment type="cofactor">
    <cofactor evidence="9">
        <name>[2Fe-2S] cluster</name>
        <dbReference type="ChEBI" id="CHEBI:190135"/>
    </cofactor>
</comment>
<evidence type="ECO:0000256" key="3">
    <source>
        <dbReference type="ARBA" id="ARBA00022714"/>
    </source>
</evidence>
<keyword evidence="6" id="KW-0411">Iron-sulfur</keyword>
<dbReference type="PROSITE" id="PS51318">
    <property type="entry name" value="TAT"/>
    <property type="match status" value="1"/>
</dbReference>
<evidence type="ECO:0000256" key="9">
    <source>
        <dbReference type="ARBA" id="ARBA00034078"/>
    </source>
</evidence>
<evidence type="ECO:0000313" key="11">
    <source>
        <dbReference type="EMBL" id="MFB9533272.1"/>
    </source>
</evidence>
<name>A0ABV5QCR9_9ACTN</name>
<dbReference type="InterPro" id="IPR014349">
    <property type="entry name" value="Rieske_Fe-S_prot"/>
</dbReference>
<comment type="function">
    <text evidence="1">Iron-sulfur subunit of the cytochrome bc1 complex, an essential component of the respiratory electron transport chain required for ATP synthesis. The bc1 complex catalyzes the oxidation of menaquinol and the reduction of cytochrome c in the respiratory chain. The bc1 complex operates through a Q-cycle mechanism that couples electron transfer to generation of the proton gradient that drives ATP synthesis.</text>
</comment>
<evidence type="ECO:0000259" key="10">
    <source>
        <dbReference type="PROSITE" id="PS51296"/>
    </source>
</evidence>
<dbReference type="CDD" id="cd03467">
    <property type="entry name" value="Rieske"/>
    <property type="match status" value="1"/>
</dbReference>
<dbReference type="Gene3D" id="2.102.10.10">
    <property type="entry name" value="Rieske [2Fe-2S] iron-sulphur domain"/>
    <property type="match status" value="1"/>
</dbReference>
<feature type="domain" description="Rieske" evidence="10">
    <location>
        <begin position="66"/>
        <end position="158"/>
    </location>
</feature>
<keyword evidence="12" id="KW-1185">Reference proteome</keyword>
<keyword evidence="3" id="KW-0001">2Fe-2S</keyword>
<dbReference type="PROSITE" id="PS51257">
    <property type="entry name" value="PROKAR_LIPOPROTEIN"/>
    <property type="match status" value="1"/>
</dbReference>
<comment type="caution">
    <text evidence="11">The sequence shown here is derived from an EMBL/GenBank/DDBJ whole genome shotgun (WGS) entry which is preliminary data.</text>
</comment>
<dbReference type="SUPFAM" id="SSF50022">
    <property type="entry name" value="ISP domain"/>
    <property type="match status" value="1"/>
</dbReference>
<accession>A0ABV5QCR9</accession>
<dbReference type="PANTHER" id="PTHR10134">
    <property type="entry name" value="CYTOCHROME B-C1 COMPLEX SUBUNIT RIESKE, MITOCHONDRIAL"/>
    <property type="match status" value="1"/>
</dbReference>
<gene>
    <name evidence="11" type="ORF">ACFFRN_42280</name>
</gene>
<keyword evidence="7" id="KW-1015">Disulfide bond</keyword>
<dbReference type="InterPro" id="IPR017941">
    <property type="entry name" value="Rieske_2Fe-2S"/>
</dbReference>
<evidence type="ECO:0000256" key="8">
    <source>
        <dbReference type="ARBA" id="ARBA00029586"/>
    </source>
</evidence>